<dbReference type="RefSeq" id="WP_062545411.1">
    <property type="nucleotide sequence ID" value="NZ_CP012643.1"/>
</dbReference>
<dbReference type="KEGG" id="rti:DC20_19685"/>
<dbReference type="EMBL" id="CP012643">
    <property type="protein sequence ID" value="ALJ00799.1"/>
    <property type="molecule type" value="Genomic_DNA"/>
</dbReference>
<accession>A0A0P0C6Z6</accession>
<name>A0A0P0C6Z6_9BACT</name>
<organism evidence="1 2">
    <name type="scientific">Rufibacter tibetensis</name>
    <dbReference type="NCBI Taxonomy" id="512763"/>
    <lineage>
        <taxon>Bacteria</taxon>
        <taxon>Pseudomonadati</taxon>
        <taxon>Bacteroidota</taxon>
        <taxon>Cytophagia</taxon>
        <taxon>Cytophagales</taxon>
        <taxon>Hymenobacteraceae</taxon>
        <taxon>Rufibacter</taxon>
    </lineage>
</organism>
<protein>
    <submittedName>
        <fullName evidence="1">Uncharacterized protein</fullName>
    </submittedName>
</protein>
<dbReference type="Proteomes" id="UP000061382">
    <property type="component" value="Chromosome"/>
</dbReference>
<dbReference type="PATRIC" id="fig|512763.3.peg.4322"/>
<evidence type="ECO:0000313" key="2">
    <source>
        <dbReference type="Proteomes" id="UP000061382"/>
    </source>
</evidence>
<evidence type="ECO:0000313" key="1">
    <source>
        <dbReference type="EMBL" id="ALJ00799.1"/>
    </source>
</evidence>
<dbReference type="OrthoDB" id="1118033at2"/>
<reference evidence="1 2" key="1">
    <citation type="submission" date="2015-08" db="EMBL/GenBank/DDBJ databases">
        <title>Complete genome sequence of Rufibacter tibetensis strain 1351t, a radiation-resistant bacterium from tibet plateau.</title>
        <authorList>
            <person name="Dai J."/>
        </authorList>
    </citation>
    <scope>NUCLEOTIDE SEQUENCE [LARGE SCALE GENOMIC DNA]</scope>
    <source>
        <strain evidence="1 2">1351</strain>
    </source>
</reference>
<keyword evidence="2" id="KW-1185">Reference proteome</keyword>
<dbReference type="AlphaFoldDB" id="A0A0P0C6Z6"/>
<gene>
    <name evidence="1" type="ORF">DC20_19685</name>
</gene>
<sequence length="226" mass="25212">MKYTITINSAEVLEEVPGYWSDQDYIQLLEKFNFPDAAAVSPDTLAELLAMAITDYEPNEAAALVLEYKLADHLSDGQIHQISNDMLLDKISEEYPVISLHAPLFHINQLLYKAFNGKFPNTKATRIKFTATPEQQTNDVILSKEGALRLLEQGLSGSNLVKRLFGEQMAGTLAFPDADSIVWDLQPIGDHAYVLLTSEYWLSKDDVVAQVFEGTYEEVIAPQEAA</sequence>
<proteinExistence type="predicted"/>
<dbReference type="STRING" id="512763.DC20_19685"/>